<dbReference type="SMART" id="SM00409">
    <property type="entry name" value="IG"/>
    <property type="match status" value="1"/>
</dbReference>
<dbReference type="SMART" id="SM00408">
    <property type="entry name" value="IGc2"/>
    <property type="match status" value="1"/>
</dbReference>
<dbReference type="KEGG" id="hro:HELRODRAFT_174204"/>
<reference evidence="4" key="1">
    <citation type="submission" date="2012-12" db="EMBL/GenBank/DDBJ databases">
        <authorList>
            <person name="Hellsten U."/>
            <person name="Grimwood J."/>
            <person name="Chapman J.A."/>
            <person name="Shapiro H."/>
            <person name="Aerts A."/>
            <person name="Otillar R.P."/>
            <person name="Terry A.Y."/>
            <person name="Boore J.L."/>
            <person name="Simakov O."/>
            <person name="Marletaz F."/>
            <person name="Cho S.-J."/>
            <person name="Edsinger-Gonzales E."/>
            <person name="Havlak P."/>
            <person name="Kuo D.-H."/>
            <person name="Larsson T."/>
            <person name="Lv J."/>
            <person name="Arendt D."/>
            <person name="Savage R."/>
            <person name="Osoegawa K."/>
            <person name="de Jong P."/>
            <person name="Lindberg D.R."/>
            <person name="Seaver E.C."/>
            <person name="Weisblat D.A."/>
            <person name="Putnam N.H."/>
            <person name="Grigoriev I.V."/>
            <person name="Rokhsar D.S."/>
        </authorList>
    </citation>
    <scope>NUCLEOTIDE SEQUENCE</scope>
</reference>
<dbReference type="PROSITE" id="PS50835">
    <property type="entry name" value="IG_LIKE"/>
    <property type="match status" value="1"/>
</dbReference>
<dbReference type="InterPro" id="IPR013783">
    <property type="entry name" value="Ig-like_fold"/>
</dbReference>
<evidence type="ECO:0000313" key="3">
    <source>
        <dbReference type="EnsemblMetazoa" id="HelroP174204"/>
    </source>
</evidence>
<name>T1F7S3_HELRO</name>
<gene>
    <name evidence="3" type="primary">20204872</name>
    <name evidence="2" type="ORF">HELRODRAFT_174204</name>
</gene>
<dbReference type="SUPFAM" id="SSF48726">
    <property type="entry name" value="Immunoglobulin"/>
    <property type="match status" value="1"/>
</dbReference>
<evidence type="ECO:0000313" key="4">
    <source>
        <dbReference type="Proteomes" id="UP000015101"/>
    </source>
</evidence>
<dbReference type="InterPro" id="IPR003599">
    <property type="entry name" value="Ig_sub"/>
</dbReference>
<dbReference type="InterPro" id="IPR036179">
    <property type="entry name" value="Ig-like_dom_sf"/>
</dbReference>
<feature type="domain" description="Ig-like" evidence="1">
    <location>
        <begin position="35"/>
        <end position="176"/>
    </location>
</feature>
<dbReference type="InterPro" id="IPR003598">
    <property type="entry name" value="Ig_sub2"/>
</dbReference>
<reference evidence="3" key="3">
    <citation type="submission" date="2015-06" db="UniProtKB">
        <authorList>
            <consortium name="EnsemblMetazoa"/>
        </authorList>
    </citation>
    <scope>IDENTIFICATION</scope>
</reference>
<dbReference type="EMBL" id="AMQM01004847">
    <property type="status" value="NOT_ANNOTATED_CDS"/>
    <property type="molecule type" value="Genomic_DNA"/>
</dbReference>
<dbReference type="EnsemblMetazoa" id="HelroT174204">
    <property type="protein sequence ID" value="HelroP174204"/>
    <property type="gene ID" value="HelroG174204"/>
</dbReference>
<dbReference type="InterPro" id="IPR007110">
    <property type="entry name" value="Ig-like_dom"/>
</dbReference>
<evidence type="ECO:0000259" key="1">
    <source>
        <dbReference type="PROSITE" id="PS50835"/>
    </source>
</evidence>
<accession>T1F7S3</accession>
<protein>
    <recommendedName>
        <fullName evidence="1">Ig-like domain-containing protein</fullName>
    </recommendedName>
</protein>
<dbReference type="RefSeq" id="XP_009019000.1">
    <property type="nucleotide sequence ID" value="XM_009020752.1"/>
</dbReference>
<dbReference type="HOGENOM" id="CLU_1108117_0_0_1"/>
<dbReference type="Gene3D" id="2.60.40.10">
    <property type="entry name" value="Immunoglobulins"/>
    <property type="match status" value="1"/>
</dbReference>
<dbReference type="EMBL" id="KB096716">
    <property type="protein sequence ID" value="ESO02786.1"/>
    <property type="molecule type" value="Genomic_DNA"/>
</dbReference>
<keyword evidence="4" id="KW-1185">Reference proteome</keyword>
<dbReference type="InParanoid" id="T1F7S3"/>
<proteinExistence type="predicted"/>
<evidence type="ECO:0000313" key="2">
    <source>
        <dbReference type="EMBL" id="ESO02786.1"/>
    </source>
</evidence>
<sequence>MTSTLFNLRCRILSITNYFLKLCNWIFQTTEHGAESLVFFGDVLSNKTAPQDSKVELSCRLTSDQDVRIKWFKRLTPIQLKVLRQEQHPSLAFVTSLPLPDSKDHDDYVQLSSDDDASNIYKTFKNPYTIELEHQPGFNTFHSKLKISSVTSREAGLYACQASNRKTVSYQFVHLTVFDPKNARRETNFDPQQIIPQNNSLQQQQYFMRPTMSSITSSEIPSVTLPKKKKSKNKYKIWVKIIDLLMQIQIF</sequence>
<dbReference type="CTD" id="20204872"/>
<dbReference type="Proteomes" id="UP000015101">
    <property type="component" value="Unassembled WGS sequence"/>
</dbReference>
<organism evidence="3 4">
    <name type="scientific">Helobdella robusta</name>
    <name type="common">Californian leech</name>
    <dbReference type="NCBI Taxonomy" id="6412"/>
    <lineage>
        <taxon>Eukaryota</taxon>
        <taxon>Metazoa</taxon>
        <taxon>Spiralia</taxon>
        <taxon>Lophotrochozoa</taxon>
        <taxon>Annelida</taxon>
        <taxon>Clitellata</taxon>
        <taxon>Hirudinea</taxon>
        <taxon>Rhynchobdellida</taxon>
        <taxon>Glossiphoniidae</taxon>
        <taxon>Helobdella</taxon>
    </lineage>
</organism>
<dbReference type="GeneID" id="20204872"/>
<dbReference type="AlphaFoldDB" id="T1F7S3"/>
<reference evidence="2 4" key="2">
    <citation type="journal article" date="2013" name="Nature">
        <title>Insights into bilaterian evolution from three spiralian genomes.</title>
        <authorList>
            <person name="Simakov O."/>
            <person name="Marletaz F."/>
            <person name="Cho S.J."/>
            <person name="Edsinger-Gonzales E."/>
            <person name="Havlak P."/>
            <person name="Hellsten U."/>
            <person name="Kuo D.H."/>
            <person name="Larsson T."/>
            <person name="Lv J."/>
            <person name="Arendt D."/>
            <person name="Savage R."/>
            <person name="Osoegawa K."/>
            <person name="de Jong P."/>
            <person name="Grimwood J."/>
            <person name="Chapman J.A."/>
            <person name="Shapiro H."/>
            <person name="Aerts A."/>
            <person name="Otillar R.P."/>
            <person name="Terry A.Y."/>
            <person name="Boore J.L."/>
            <person name="Grigoriev I.V."/>
            <person name="Lindberg D.R."/>
            <person name="Seaver E.C."/>
            <person name="Weisblat D.A."/>
            <person name="Putnam N.H."/>
            <person name="Rokhsar D.S."/>
        </authorList>
    </citation>
    <scope>NUCLEOTIDE SEQUENCE</scope>
</reference>